<dbReference type="RefSeq" id="WP_382384454.1">
    <property type="nucleotide sequence ID" value="NZ_JBHMEZ010000032.1"/>
</dbReference>
<evidence type="ECO:0000313" key="4">
    <source>
        <dbReference type="Proteomes" id="UP001589605"/>
    </source>
</evidence>
<keyword evidence="1" id="KW-0732">Signal</keyword>
<dbReference type="InterPro" id="IPR013830">
    <property type="entry name" value="SGNH_hydro"/>
</dbReference>
<organism evidence="3 4">
    <name type="scientific">Formosa undariae</name>
    <dbReference type="NCBI Taxonomy" id="1325436"/>
    <lineage>
        <taxon>Bacteria</taxon>
        <taxon>Pseudomonadati</taxon>
        <taxon>Bacteroidota</taxon>
        <taxon>Flavobacteriia</taxon>
        <taxon>Flavobacteriales</taxon>
        <taxon>Flavobacteriaceae</taxon>
        <taxon>Formosa</taxon>
    </lineage>
</organism>
<keyword evidence="3" id="KW-0378">Hydrolase</keyword>
<dbReference type="CDD" id="cd00229">
    <property type="entry name" value="SGNH_hydrolase"/>
    <property type="match status" value="1"/>
</dbReference>
<gene>
    <name evidence="3" type="ORF">ACFFVB_17125</name>
</gene>
<reference evidence="3 4" key="1">
    <citation type="submission" date="2024-09" db="EMBL/GenBank/DDBJ databases">
        <authorList>
            <person name="Sun Q."/>
            <person name="Mori K."/>
        </authorList>
    </citation>
    <scope>NUCLEOTIDE SEQUENCE [LARGE SCALE GENOMIC DNA]</scope>
    <source>
        <strain evidence="3 4">CECT 8286</strain>
    </source>
</reference>
<evidence type="ECO:0000256" key="1">
    <source>
        <dbReference type="SAM" id="SignalP"/>
    </source>
</evidence>
<feature type="signal peptide" evidence="1">
    <location>
        <begin position="1"/>
        <end position="19"/>
    </location>
</feature>
<dbReference type="Pfam" id="PF13472">
    <property type="entry name" value="Lipase_GDSL_2"/>
    <property type="match status" value="1"/>
</dbReference>
<proteinExistence type="predicted"/>
<dbReference type="InterPro" id="IPR036514">
    <property type="entry name" value="SGNH_hydro_sf"/>
</dbReference>
<comment type="caution">
    <text evidence="3">The sequence shown here is derived from an EMBL/GenBank/DDBJ whole genome shotgun (WGS) entry which is preliminary data.</text>
</comment>
<dbReference type="SUPFAM" id="SSF52266">
    <property type="entry name" value="SGNH hydrolase"/>
    <property type="match status" value="1"/>
</dbReference>
<dbReference type="Proteomes" id="UP001589605">
    <property type="component" value="Unassembled WGS sequence"/>
</dbReference>
<dbReference type="EMBL" id="JBHMEZ010000032">
    <property type="protein sequence ID" value="MFB9054816.1"/>
    <property type="molecule type" value="Genomic_DNA"/>
</dbReference>
<feature type="chain" id="PRO_5045768914" evidence="1">
    <location>
        <begin position="20"/>
        <end position="218"/>
    </location>
</feature>
<evidence type="ECO:0000259" key="2">
    <source>
        <dbReference type="Pfam" id="PF13472"/>
    </source>
</evidence>
<dbReference type="Gene3D" id="3.40.50.1110">
    <property type="entry name" value="SGNH hydrolase"/>
    <property type="match status" value="1"/>
</dbReference>
<protein>
    <submittedName>
        <fullName evidence="3">SGNH/GDSL hydrolase family protein</fullName>
    </submittedName>
</protein>
<sequence>MKYKLILIGCLAVMLASFKTTDILPDVLIIGDSISLGYTPFVRKALKDKANVVHNKGNAQHSGYGLEQIDEWIGDKKWDVIQFNWGLWDLCYRNPESKNQGNRDKVNGKVTFTLEEYEHNLEALVVRLKETDAKLIFVTTSYVPEGELGRIVKSDKAYNKVAKKVMKKYGVTVNDINKISKKIHKDHGAGPKDVHYTKEGYEQLSQPVVKIIEKYLND</sequence>
<name>A0ABV5F5T2_9FLAO</name>
<evidence type="ECO:0000313" key="3">
    <source>
        <dbReference type="EMBL" id="MFB9054816.1"/>
    </source>
</evidence>
<accession>A0ABV5F5T2</accession>
<feature type="domain" description="SGNH hydrolase-type esterase" evidence="2">
    <location>
        <begin position="30"/>
        <end position="202"/>
    </location>
</feature>
<keyword evidence="4" id="KW-1185">Reference proteome</keyword>
<dbReference type="GO" id="GO:0016787">
    <property type="term" value="F:hydrolase activity"/>
    <property type="evidence" value="ECO:0007669"/>
    <property type="project" value="UniProtKB-KW"/>
</dbReference>